<feature type="region of interest" description="Disordered" evidence="1">
    <location>
        <begin position="57"/>
        <end position="88"/>
    </location>
</feature>
<accession>A0ABP9GU11</accession>
<organism evidence="2 3">
    <name type="scientific">Yinghuangia aomiensis</name>
    <dbReference type="NCBI Taxonomy" id="676205"/>
    <lineage>
        <taxon>Bacteria</taxon>
        <taxon>Bacillati</taxon>
        <taxon>Actinomycetota</taxon>
        <taxon>Actinomycetes</taxon>
        <taxon>Kitasatosporales</taxon>
        <taxon>Streptomycetaceae</taxon>
        <taxon>Yinghuangia</taxon>
    </lineage>
</organism>
<sequence length="475" mass="50916">MRPARLETFLAQLMEAAAPPAVTDVRNFGDSNVMYSAYGLVLTTTSGGTAYTQITAQQRPGDDYNTPEDPTEADTALDPVPVPDLGNDGGVDTTQLLAWLRALVISSGSKEVIGTEAFTGSIPGFKVMFHGGAVAYTNLLYALPAGQNPRPARSSGPQPASEPREESPPVSAPRRRWTDLDPDTRAAVEQRLGSPVVHTRSHDGGYTTGLASTARLADDRTVFLKGIPAEHELADMYRTEAVVNAALPAHTSVPRLWWADDTSTWHIQAYTAVDGRHPDLAPGSPDLPAVVDLLAHLAPALTLCPLPGARTMVDDFADLFTRWHRLADNPPADLHPWYLDKIDAFTAAETAAIDTGDGDTLAHLDIRADNILIDKTGRAWLVDWAWAVRGAAWADPATLIAQLIIAGHTPSAAEQLVSSVPAYAAAPPDAVTGLAIGLTGYWEAEARAPTGPELRAYRERAAHADRAWLRHRLAV</sequence>
<comment type="caution">
    <text evidence="2">The sequence shown here is derived from an EMBL/GenBank/DDBJ whole genome shotgun (WGS) entry which is preliminary data.</text>
</comment>
<proteinExistence type="predicted"/>
<gene>
    <name evidence="2" type="ORF">GCM10023205_04730</name>
</gene>
<dbReference type="RefSeq" id="WP_345673506.1">
    <property type="nucleotide sequence ID" value="NZ_BAABHS010000001.1"/>
</dbReference>
<reference evidence="3" key="1">
    <citation type="journal article" date="2019" name="Int. J. Syst. Evol. Microbiol.">
        <title>The Global Catalogue of Microorganisms (GCM) 10K type strain sequencing project: providing services to taxonomists for standard genome sequencing and annotation.</title>
        <authorList>
            <consortium name="The Broad Institute Genomics Platform"/>
            <consortium name="The Broad Institute Genome Sequencing Center for Infectious Disease"/>
            <person name="Wu L."/>
            <person name="Ma J."/>
        </authorList>
    </citation>
    <scope>NUCLEOTIDE SEQUENCE [LARGE SCALE GENOMIC DNA]</scope>
    <source>
        <strain evidence="3">JCM 17986</strain>
    </source>
</reference>
<dbReference type="EMBL" id="BAABHS010000001">
    <property type="protein sequence ID" value="GAA4947797.1"/>
    <property type="molecule type" value="Genomic_DNA"/>
</dbReference>
<evidence type="ECO:0000313" key="2">
    <source>
        <dbReference type="EMBL" id="GAA4947797.1"/>
    </source>
</evidence>
<feature type="region of interest" description="Disordered" evidence="1">
    <location>
        <begin position="147"/>
        <end position="181"/>
    </location>
</feature>
<keyword evidence="3" id="KW-1185">Reference proteome</keyword>
<evidence type="ECO:0000313" key="3">
    <source>
        <dbReference type="Proteomes" id="UP001500466"/>
    </source>
</evidence>
<dbReference type="Proteomes" id="UP001500466">
    <property type="component" value="Unassembled WGS sequence"/>
</dbReference>
<dbReference type="Gene3D" id="3.90.1200.10">
    <property type="match status" value="1"/>
</dbReference>
<dbReference type="InterPro" id="IPR011009">
    <property type="entry name" value="Kinase-like_dom_sf"/>
</dbReference>
<protein>
    <recommendedName>
        <fullName evidence="4">Phosphotransferase enzyme family protein</fullName>
    </recommendedName>
</protein>
<evidence type="ECO:0000256" key="1">
    <source>
        <dbReference type="SAM" id="MobiDB-lite"/>
    </source>
</evidence>
<dbReference type="SUPFAM" id="SSF56112">
    <property type="entry name" value="Protein kinase-like (PK-like)"/>
    <property type="match status" value="1"/>
</dbReference>
<evidence type="ECO:0008006" key="4">
    <source>
        <dbReference type="Google" id="ProtNLM"/>
    </source>
</evidence>
<name>A0ABP9GU11_9ACTN</name>